<gene>
    <name evidence="2" type="ORF">SBRY_30439</name>
</gene>
<proteinExistence type="predicted"/>
<sequence>MSDGYRGSRPGRSPAFPKRCARQSHDRANELDPPDAKAYNNGNRASTACSLVSTTPRCTGGPVPMPAPTEDHPTGKPHSNPRSPRSIAQQLLSLPVHDNWWQTETGSIMIANVPGTQIRPGSMGRPLPDVEAAVLERGPNGRAQVVGGRVHVLDGPGAEGELALRPGWPAGPPASAAPCSAPIPAA</sequence>
<organism evidence="2 3">
    <name type="scientific">Actinacidiphila bryophytorum</name>
    <dbReference type="NCBI Taxonomy" id="1436133"/>
    <lineage>
        <taxon>Bacteria</taxon>
        <taxon>Bacillati</taxon>
        <taxon>Actinomycetota</taxon>
        <taxon>Actinomycetes</taxon>
        <taxon>Kitasatosporales</taxon>
        <taxon>Streptomycetaceae</taxon>
        <taxon>Actinacidiphila</taxon>
    </lineage>
</organism>
<dbReference type="AlphaFoldDB" id="A0A9W4MF13"/>
<feature type="region of interest" description="Disordered" evidence="1">
    <location>
        <begin position="167"/>
        <end position="186"/>
    </location>
</feature>
<dbReference type="Gene3D" id="3.40.50.12780">
    <property type="entry name" value="N-terminal domain of ligase-like"/>
    <property type="match status" value="1"/>
</dbReference>
<comment type="caution">
    <text evidence="2">The sequence shown here is derived from an EMBL/GenBank/DDBJ whole genome shotgun (WGS) entry which is preliminary data.</text>
</comment>
<keyword evidence="3" id="KW-1185">Reference proteome</keyword>
<protein>
    <submittedName>
        <fullName evidence="2">Uncharacterized protein</fullName>
    </submittedName>
</protein>
<feature type="region of interest" description="Disordered" evidence="1">
    <location>
        <begin position="1"/>
        <end position="84"/>
    </location>
</feature>
<dbReference type="InterPro" id="IPR042099">
    <property type="entry name" value="ANL_N_sf"/>
</dbReference>
<accession>A0A9W4MF13</accession>
<evidence type="ECO:0000313" key="2">
    <source>
        <dbReference type="EMBL" id="CAG7640534.1"/>
    </source>
</evidence>
<feature type="compositionally biased region" description="Polar residues" evidence="1">
    <location>
        <begin position="40"/>
        <end position="57"/>
    </location>
</feature>
<name>A0A9W4MF13_9ACTN</name>
<feature type="compositionally biased region" description="Low complexity" evidence="1">
    <location>
        <begin position="173"/>
        <end position="186"/>
    </location>
</feature>
<reference evidence="2" key="1">
    <citation type="submission" date="2021-06" db="EMBL/GenBank/DDBJ databases">
        <authorList>
            <person name="Arsene-Ploetze F."/>
        </authorList>
    </citation>
    <scope>NUCLEOTIDE SEQUENCE</scope>
    <source>
        <strain evidence="2">SBRY1</strain>
    </source>
</reference>
<dbReference type="SUPFAM" id="SSF56801">
    <property type="entry name" value="Acetyl-CoA synthetase-like"/>
    <property type="match status" value="1"/>
</dbReference>
<evidence type="ECO:0000313" key="3">
    <source>
        <dbReference type="Proteomes" id="UP001153328"/>
    </source>
</evidence>
<dbReference type="Proteomes" id="UP001153328">
    <property type="component" value="Unassembled WGS sequence"/>
</dbReference>
<dbReference type="EMBL" id="CAJVAX010000017">
    <property type="protein sequence ID" value="CAG7640534.1"/>
    <property type="molecule type" value="Genomic_DNA"/>
</dbReference>
<evidence type="ECO:0000256" key="1">
    <source>
        <dbReference type="SAM" id="MobiDB-lite"/>
    </source>
</evidence>